<accession>A0A5B7HKR3</accession>
<dbReference type="OrthoDB" id="10268011at2759"/>
<feature type="compositionally biased region" description="Basic residues" evidence="1">
    <location>
        <begin position="64"/>
        <end position="73"/>
    </location>
</feature>
<evidence type="ECO:0000313" key="2">
    <source>
        <dbReference type="EMBL" id="MPC69837.1"/>
    </source>
</evidence>
<gene>
    <name evidence="2" type="ORF">E2C01_064068</name>
</gene>
<dbReference type="EMBL" id="VSRR010030095">
    <property type="protein sequence ID" value="MPC69837.1"/>
    <property type="molecule type" value="Genomic_DNA"/>
</dbReference>
<keyword evidence="3" id="KW-1185">Reference proteome</keyword>
<protein>
    <submittedName>
        <fullName evidence="2">Uncharacterized protein</fullName>
    </submittedName>
</protein>
<feature type="compositionally biased region" description="Polar residues" evidence="1">
    <location>
        <begin position="74"/>
        <end position="87"/>
    </location>
</feature>
<proteinExistence type="predicted"/>
<evidence type="ECO:0000256" key="1">
    <source>
        <dbReference type="SAM" id="MobiDB-lite"/>
    </source>
</evidence>
<comment type="caution">
    <text evidence="2">The sequence shown here is derived from an EMBL/GenBank/DDBJ whole genome shotgun (WGS) entry which is preliminary data.</text>
</comment>
<feature type="region of interest" description="Disordered" evidence="1">
    <location>
        <begin position="1"/>
        <end position="21"/>
    </location>
</feature>
<organism evidence="2 3">
    <name type="scientific">Portunus trituberculatus</name>
    <name type="common">Swimming crab</name>
    <name type="synonym">Neptunus trituberculatus</name>
    <dbReference type="NCBI Taxonomy" id="210409"/>
    <lineage>
        <taxon>Eukaryota</taxon>
        <taxon>Metazoa</taxon>
        <taxon>Ecdysozoa</taxon>
        <taxon>Arthropoda</taxon>
        <taxon>Crustacea</taxon>
        <taxon>Multicrustacea</taxon>
        <taxon>Malacostraca</taxon>
        <taxon>Eumalacostraca</taxon>
        <taxon>Eucarida</taxon>
        <taxon>Decapoda</taxon>
        <taxon>Pleocyemata</taxon>
        <taxon>Brachyura</taxon>
        <taxon>Eubrachyura</taxon>
        <taxon>Portunoidea</taxon>
        <taxon>Portunidae</taxon>
        <taxon>Portuninae</taxon>
        <taxon>Portunus</taxon>
    </lineage>
</organism>
<feature type="region of interest" description="Disordered" evidence="1">
    <location>
        <begin position="64"/>
        <end position="87"/>
    </location>
</feature>
<dbReference type="AlphaFoldDB" id="A0A5B7HKR3"/>
<dbReference type="Proteomes" id="UP000324222">
    <property type="component" value="Unassembled WGS sequence"/>
</dbReference>
<reference evidence="2 3" key="1">
    <citation type="submission" date="2019-05" db="EMBL/GenBank/DDBJ databases">
        <title>Another draft genome of Portunus trituberculatus and its Hox gene families provides insights of decapod evolution.</title>
        <authorList>
            <person name="Jeong J.-H."/>
            <person name="Song I."/>
            <person name="Kim S."/>
            <person name="Choi T."/>
            <person name="Kim D."/>
            <person name="Ryu S."/>
            <person name="Kim W."/>
        </authorList>
    </citation>
    <scope>NUCLEOTIDE SEQUENCE [LARGE SCALE GENOMIC DNA]</scope>
    <source>
        <tissue evidence="2">Muscle</tissue>
    </source>
</reference>
<sequence length="117" mass="13181">MLALAKSVKEEDYNPEEEGEVGEDFDITGMLEMMPPPQPPETAENFLVGDDMRALKLIYRLSKKRTRRKKQKTGHASSVQKGDCDSTAQNLLPDSSIFYSSSSCLGLLCSREFMLWD</sequence>
<evidence type="ECO:0000313" key="3">
    <source>
        <dbReference type="Proteomes" id="UP000324222"/>
    </source>
</evidence>
<name>A0A5B7HKR3_PORTR</name>